<dbReference type="AlphaFoldDB" id="A0A0R2IPJ4"/>
<proteinExistence type="predicted"/>
<reference evidence="2 3" key="1">
    <citation type="journal article" date="2015" name="Genome Announc.">
        <title>Expanding the biotechnology potential of lactobacilli through comparative genomics of 213 strains and associated genera.</title>
        <authorList>
            <person name="Sun Z."/>
            <person name="Harris H.M."/>
            <person name="McCann A."/>
            <person name="Guo C."/>
            <person name="Argimon S."/>
            <person name="Zhang W."/>
            <person name="Yang X."/>
            <person name="Jeffery I.B."/>
            <person name="Cooney J.C."/>
            <person name="Kagawa T.F."/>
            <person name="Liu W."/>
            <person name="Song Y."/>
            <person name="Salvetti E."/>
            <person name="Wrobel A."/>
            <person name="Rasinkangas P."/>
            <person name="Parkhill J."/>
            <person name="Rea M.C."/>
            <person name="O'Sullivan O."/>
            <person name="Ritari J."/>
            <person name="Douillard F.P."/>
            <person name="Paul Ross R."/>
            <person name="Yang R."/>
            <person name="Briner A.E."/>
            <person name="Felis G.E."/>
            <person name="de Vos W.M."/>
            <person name="Barrangou R."/>
            <person name="Klaenhammer T.R."/>
            <person name="Caufield P.W."/>
            <person name="Cui Y."/>
            <person name="Zhang H."/>
            <person name="O'Toole P.W."/>
        </authorList>
    </citation>
    <scope>NUCLEOTIDE SEQUENCE [LARGE SCALE GENOMIC DNA]</scope>
    <source>
        <strain evidence="2 3">DSM 17757</strain>
    </source>
</reference>
<dbReference type="STRING" id="319652.IV80_GL000356"/>
<dbReference type="RefSeq" id="WP_057752164.1">
    <property type="nucleotide sequence ID" value="NZ_BJVH01000010.1"/>
</dbReference>
<dbReference type="Proteomes" id="UP000051568">
    <property type="component" value="Unassembled WGS sequence"/>
</dbReference>
<dbReference type="OrthoDB" id="2146119at2"/>
<sequence length="159" mass="18342">MIILKIVILLLIIALIAGYLVRRWKRKRALLVVQSASKKAVNQAMVSVAEMLVAKKIVEPNEPNAVPKLVSDIWGRGVLAFEFSFGHTDLKKDQLESLRIRINELIEAYARKEHIASKYEYPVFYVTDIWLYHDALHVDVANVVNEPTREYIEDLRKVE</sequence>
<evidence type="ECO:0000256" key="1">
    <source>
        <dbReference type="SAM" id="Phobius"/>
    </source>
</evidence>
<dbReference type="PATRIC" id="fig|319652.3.peg.360"/>
<organism evidence="2 3">
    <name type="scientific">Pediococcus cellicola</name>
    <dbReference type="NCBI Taxonomy" id="319652"/>
    <lineage>
        <taxon>Bacteria</taxon>
        <taxon>Bacillati</taxon>
        <taxon>Bacillota</taxon>
        <taxon>Bacilli</taxon>
        <taxon>Lactobacillales</taxon>
        <taxon>Lactobacillaceae</taxon>
        <taxon>Pediococcus</taxon>
    </lineage>
</organism>
<keyword evidence="3" id="KW-1185">Reference proteome</keyword>
<accession>A0A0R2IPJ4</accession>
<name>A0A0R2IPJ4_9LACO</name>
<gene>
    <name evidence="2" type="ORF">IV80_GL000356</name>
</gene>
<keyword evidence="1" id="KW-0812">Transmembrane</keyword>
<dbReference type="EMBL" id="JQBR01000010">
    <property type="protein sequence ID" value="KRN65302.1"/>
    <property type="molecule type" value="Genomic_DNA"/>
</dbReference>
<feature type="transmembrane region" description="Helical" evidence="1">
    <location>
        <begin position="6"/>
        <end position="21"/>
    </location>
</feature>
<keyword evidence="1" id="KW-1133">Transmembrane helix</keyword>
<protein>
    <submittedName>
        <fullName evidence="2">Uncharacterized protein</fullName>
    </submittedName>
</protein>
<comment type="caution">
    <text evidence="2">The sequence shown here is derived from an EMBL/GenBank/DDBJ whole genome shotgun (WGS) entry which is preliminary data.</text>
</comment>
<keyword evidence="1" id="KW-0472">Membrane</keyword>
<evidence type="ECO:0000313" key="3">
    <source>
        <dbReference type="Proteomes" id="UP000051568"/>
    </source>
</evidence>
<evidence type="ECO:0000313" key="2">
    <source>
        <dbReference type="EMBL" id="KRN65302.1"/>
    </source>
</evidence>